<dbReference type="InterPro" id="IPR010562">
    <property type="entry name" value="Haemolymph_juvenile_hormone-bd"/>
</dbReference>
<evidence type="ECO:0000256" key="3">
    <source>
        <dbReference type="SAM" id="SignalP"/>
    </source>
</evidence>
<dbReference type="Proteomes" id="UP001497623">
    <property type="component" value="Unassembled WGS sequence"/>
</dbReference>
<dbReference type="PANTHER" id="PTHR11008:SF41">
    <property type="entry name" value="RE70318P"/>
    <property type="match status" value="1"/>
</dbReference>
<dbReference type="FunFam" id="3.15.10.30:FF:000001">
    <property type="entry name" value="Takeout-like protein 1"/>
    <property type="match status" value="1"/>
</dbReference>
<proteinExistence type="inferred from homology"/>
<protein>
    <recommendedName>
        <fullName evidence="6">Hemolymph juvenile hormone binding protein</fullName>
    </recommendedName>
</protein>
<evidence type="ECO:0000313" key="5">
    <source>
        <dbReference type="Proteomes" id="UP001497623"/>
    </source>
</evidence>
<name>A0AAV2RFI5_MEGNR</name>
<accession>A0AAV2RFI5</accession>
<evidence type="ECO:0000256" key="1">
    <source>
        <dbReference type="ARBA" id="ARBA00022729"/>
    </source>
</evidence>
<dbReference type="Pfam" id="PF06585">
    <property type="entry name" value="JHBP"/>
    <property type="match status" value="1"/>
</dbReference>
<comment type="similarity">
    <text evidence="2">Belongs to the TO family.</text>
</comment>
<comment type="caution">
    <text evidence="4">The sequence shown here is derived from an EMBL/GenBank/DDBJ whole genome shotgun (WGS) entry which is preliminary data.</text>
</comment>
<evidence type="ECO:0000256" key="2">
    <source>
        <dbReference type="ARBA" id="ARBA00060902"/>
    </source>
</evidence>
<dbReference type="PANTHER" id="PTHR11008">
    <property type="entry name" value="PROTEIN TAKEOUT-LIKE PROTEIN"/>
    <property type="match status" value="1"/>
</dbReference>
<dbReference type="EMBL" id="CAXKWB010022641">
    <property type="protein sequence ID" value="CAL4124495.1"/>
    <property type="molecule type" value="Genomic_DNA"/>
</dbReference>
<sequence length="249" mass="27469">MKVFITFLVLGVLAAVANAAEFASSLRQCRVNNNNELNSCLIQTMEALRPHLHTGVPELSLPILEPMFIPNLNFRQGNGAVNINAVFRNLEIRGLSSFNTTYIEADPLSQTLNVGLYIPELRVTGSYDLDGLLLVLPIKGQGPFWTTFNGIHANGVGSINIAGQAPSERLQVSNVFVDFDIDRMRVNLDNLFGGDPILGEAVHLFLNDNGKEVLGEIKPEIQRRLNDLVQKVMNDAFSQLPVDAFLLRN</sequence>
<reference evidence="4 5" key="1">
    <citation type="submission" date="2024-05" db="EMBL/GenBank/DDBJ databases">
        <authorList>
            <person name="Wallberg A."/>
        </authorList>
    </citation>
    <scope>NUCLEOTIDE SEQUENCE [LARGE SCALE GENOMIC DNA]</scope>
</reference>
<dbReference type="Gene3D" id="3.15.10.30">
    <property type="entry name" value="Haemolymph juvenile hormone binding protein"/>
    <property type="match status" value="1"/>
</dbReference>
<evidence type="ECO:0008006" key="6">
    <source>
        <dbReference type="Google" id="ProtNLM"/>
    </source>
</evidence>
<dbReference type="InterPro" id="IPR038606">
    <property type="entry name" value="To_sf"/>
</dbReference>
<evidence type="ECO:0000313" key="4">
    <source>
        <dbReference type="EMBL" id="CAL4124495.1"/>
    </source>
</evidence>
<dbReference type="GO" id="GO:0007623">
    <property type="term" value="P:circadian rhythm"/>
    <property type="evidence" value="ECO:0007669"/>
    <property type="project" value="UniProtKB-ARBA"/>
</dbReference>
<feature type="chain" id="PRO_5043774618" description="Hemolymph juvenile hormone binding protein" evidence="3">
    <location>
        <begin position="20"/>
        <end position="249"/>
    </location>
</feature>
<keyword evidence="1 3" id="KW-0732">Signal</keyword>
<keyword evidence="5" id="KW-1185">Reference proteome</keyword>
<feature type="signal peptide" evidence="3">
    <location>
        <begin position="1"/>
        <end position="19"/>
    </location>
</feature>
<gene>
    <name evidence="4" type="ORF">MNOR_LOCUS24557</name>
</gene>
<organism evidence="4 5">
    <name type="scientific">Meganyctiphanes norvegica</name>
    <name type="common">Northern krill</name>
    <name type="synonym">Thysanopoda norvegica</name>
    <dbReference type="NCBI Taxonomy" id="48144"/>
    <lineage>
        <taxon>Eukaryota</taxon>
        <taxon>Metazoa</taxon>
        <taxon>Ecdysozoa</taxon>
        <taxon>Arthropoda</taxon>
        <taxon>Crustacea</taxon>
        <taxon>Multicrustacea</taxon>
        <taxon>Malacostraca</taxon>
        <taxon>Eumalacostraca</taxon>
        <taxon>Eucarida</taxon>
        <taxon>Euphausiacea</taxon>
        <taxon>Euphausiidae</taxon>
        <taxon>Meganyctiphanes</taxon>
    </lineage>
</organism>
<dbReference type="SMART" id="SM00700">
    <property type="entry name" value="JHBP"/>
    <property type="match status" value="1"/>
</dbReference>
<dbReference type="AlphaFoldDB" id="A0AAV2RFI5"/>